<name>A0A242KUD6_ENTMU</name>
<organism evidence="1 2">
    <name type="scientific">Enterococcus mundtii</name>
    <dbReference type="NCBI Taxonomy" id="53346"/>
    <lineage>
        <taxon>Bacteria</taxon>
        <taxon>Bacillati</taxon>
        <taxon>Bacillota</taxon>
        <taxon>Bacilli</taxon>
        <taxon>Lactobacillales</taxon>
        <taxon>Enterococcaceae</taxon>
        <taxon>Enterococcus</taxon>
    </lineage>
</organism>
<dbReference type="AlphaFoldDB" id="A0A242KUD6"/>
<accession>A0A242KUD6</accession>
<evidence type="ECO:0000313" key="1">
    <source>
        <dbReference type="EMBL" id="OTP24856.1"/>
    </source>
</evidence>
<proteinExistence type="predicted"/>
<comment type="caution">
    <text evidence="1">The sequence shown here is derived from an EMBL/GenBank/DDBJ whole genome shotgun (WGS) entry which is preliminary data.</text>
</comment>
<reference evidence="1 2" key="1">
    <citation type="submission" date="2017-05" db="EMBL/GenBank/DDBJ databases">
        <title>The Genome Sequence of Enterococcus mundtii 6B1_DIV0119.</title>
        <authorList>
            <consortium name="The Broad Institute Genomics Platform"/>
            <consortium name="The Broad Institute Genomic Center for Infectious Diseases"/>
            <person name="Earl A."/>
            <person name="Manson A."/>
            <person name="Schwartman J."/>
            <person name="Gilmore M."/>
            <person name="Abouelleil A."/>
            <person name="Cao P."/>
            <person name="Chapman S."/>
            <person name="Cusick C."/>
            <person name="Shea T."/>
            <person name="Young S."/>
            <person name="Neafsey D."/>
            <person name="Nusbaum C."/>
            <person name="Birren B."/>
        </authorList>
    </citation>
    <scope>NUCLEOTIDE SEQUENCE [LARGE SCALE GENOMIC DNA]</scope>
    <source>
        <strain evidence="1 2">6B1_DIV0119</strain>
    </source>
</reference>
<evidence type="ECO:0000313" key="2">
    <source>
        <dbReference type="Proteomes" id="UP000195024"/>
    </source>
</evidence>
<dbReference type="EMBL" id="NGMS01000004">
    <property type="protein sequence ID" value="OTP24856.1"/>
    <property type="molecule type" value="Genomic_DNA"/>
</dbReference>
<dbReference type="Proteomes" id="UP000195024">
    <property type="component" value="Unassembled WGS sequence"/>
</dbReference>
<dbReference type="RefSeq" id="WP_086335540.1">
    <property type="nucleotide sequence ID" value="NZ_NGMS01000004.1"/>
</dbReference>
<sequence>MEVKVKTLVTANDVSGNLVSGEVYKILVNTVIIKKGVEYFLIKKSTLIKKGYQFSDSVLDRRKF</sequence>
<protein>
    <recommendedName>
        <fullName evidence="3">DUF2187 domain-containing protein</fullName>
    </recommendedName>
</protein>
<gene>
    <name evidence="1" type="ORF">A5802_003011</name>
</gene>
<evidence type="ECO:0008006" key="3">
    <source>
        <dbReference type="Google" id="ProtNLM"/>
    </source>
</evidence>